<evidence type="ECO:0000256" key="6">
    <source>
        <dbReference type="ARBA" id="ARBA00023242"/>
    </source>
</evidence>
<evidence type="ECO:0000256" key="11">
    <source>
        <dbReference type="SAM" id="Coils"/>
    </source>
</evidence>
<dbReference type="InterPro" id="IPR004274">
    <property type="entry name" value="FCP1_dom"/>
</dbReference>
<dbReference type="InterPro" id="IPR001356">
    <property type="entry name" value="HD"/>
</dbReference>
<dbReference type="Gene3D" id="1.10.10.60">
    <property type="entry name" value="Homeodomain-like"/>
    <property type="match status" value="1"/>
</dbReference>
<name>A0A816T8M4_BRANA</name>
<sequence length="363" mass="42689">MADEENKKSIVVAPEDESTCDKEEAEQETELSSILDKLSLEPKKEKQKKKLLVLSLSGLLLHRVHRRTYRKTPKNRSPDASCGPNLVYKRPFAEEFLKFILERFEVGIWSSACEKNVDIVLNIVLENLQDNLLFVWALNTHFFYVIYHTRRRHAHAEEHIFSIFCDRNRQKKKKRKMEEDNMECWTSPFINGQSSSNFIYPFHSFNNVSGTILETQGGRPLHEHYYAAPPAMVESSYGEASNTNNGYETKKKKMTNEQLKLLEISFQEEMKLDPERKMKLSKELGLQPRQIAVWFQNRKARWKNKQLEHLYESLRQEFDVICQEKKLLQEELIQLKAMIRENGASNNKQQTWENALSAQFQLN</sequence>
<dbReference type="PROSITE" id="PS50071">
    <property type="entry name" value="HOMEOBOX_2"/>
    <property type="match status" value="1"/>
</dbReference>
<dbReference type="AlphaFoldDB" id="A0A816T8M4"/>
<evidence type="ECO:0000256" key="3">
    <source>
        <dbReference type="ARBA" id="ARBA00023125"/>
    </source>
</evidence>
<dbReference type="GO" id="GO:0003677">
    <property type="term" value="F:DNA binding"/>
    <property type="evidence" value="ECO:0007669"/>
    <property type="project" value="UniProtKB-UniRule"/>
</dbReference>
<keyword evidence="11" id="KW-0175">Coiled coil</keyword>
<dbReference type="GO" id="GO:0000981">
    <property type="term" value="F:DNA-binding transcription factor activity, RNA polymerase II-specific"/>
    <property type="evidence" value="ECO:0007669"/>
    <property type="project" value="UniProtKB-UniRule"/>
</dbReference>
<feature type="coiled-coil region" evidence="11">
    <location>
        <begin position="297"/>
        <end position="331"/>
    </location>
</feature>
<protein>
    <recommendedName>
        <fullName evidence="10">Homeobox-leucine zipper protein</fullName>
    </recommendedName>
    <alternativeName>
        <fullName evidence="10">HD-ZIP protein</fullName>
    </alternativeName>
    <alternativeName>
        <fullName evidence="10">Homeodomain transcription factor</fullName>
    </alternativeName>
</protein>
<gene>
    <name evidence="14" type="ORF">DARMORV10_A05P09260.1</name>
</gene>
<comment type="function">
    <text evidence="10">Transcription factor.</text>
</comment>
<dbReference type="InterPro" id="IPR023214">
    <property type="entry name" value="HAD_sf"/>
</dbReference>
<dbReference type="InterPro" id="IPR009057">
    <property type="entry name" value="Homeodomain-like_sf"/>
</dbReference>
<feature type="compositionally biased region" description="Acidic residues" evidence="12">
    <location>
        <begin position="14"/>
        <end position="26"/>
    </location>
</feature>
<evidence type="ECO:0000256" key="2">
    <source>
        <dbReference type="ARBA" id="ARBA00023015"/>
    </source>
</evidence>
<keyword evidence="2 10" id="KW-0805">Transcription regulation</keyword>
<accession>A0A816T8M4</accession>
<keyword evidence="6 8" id="KW-0539">Nucleus</keyword>
<dbReference type="Proteomes" id="UP001295469">
    <property type="component" value="Chromosome A05"/>
</dbReference>
<dbReference type="PANTHER" id="PTHR24326:SF531">
    <property type="entry name" value="HOMEOBOX-LEUCINE ZIPPER PROTEIN ATHB-22"/>
    <property type="match status" value="1"/>
</dbReference>
<feature type="domain" description="Homeobox" evidence="13">
    <location>
        <begin position="245"/>
        <end position="305"/>
    </location>
</feature>
<evidence type="ECO:0000256" key="1">
    <source>
        <dbReference type="ARBA" id="ARBA00004123"/>
    </source>
</evidence>
<dbReference type="SMART" id="SM00577">
    <property type="entry name" value="CPDc"/>
    <property type="match status" value="1"/>
</dbReference>
<keyword evidence="3 8" id="KW-0238">DNA-binding</keyword>
<evidence type="ECO:0000256" key="10">
    <source>
        <dbReference type="RuleBase" id="RU369038"/>
    </source>
</evidence>
<dbReference type="Gene3D" id="3.40.50.1000">
    <property type="entry name" value="HAD superfamily/HAD-like"/>
    <property type="match status" value="1"/>
</dbReference>
<dbReference type="InterPro" id="IPR017970">
    <property type="entry name" value="Homeobox_CS"/>
</dbReference>
<evidence type="ECO:0000256" key="8">
    <source>
        <dbReference type="PROSITE-ProRule" id="PRU00108"/>
    </source>
</evidence>
<keyword evidence="5 10" id="KW-0804">Transcription</keyword>
<evidence type="ECO:0000259" key="13">
    <source>
        <dbReference type="PROSITE" id="PS50071"/>
    </source>
</evidence>
<evidence type="ECO:0000256" key="4">
    <source>
        <dbReference type="ARBA" id="ARBA00023155"/>
    </source>
</evidence>
<evidence type="ECO:0000256" key="7">
    <source>
        <dbReference type="ARBA" id="ARBA00025748"/>
    </source>
</evidence>
<dbReference type="EMBL" id="HG994359">
    <property type="protein sequence ID" value="CAF2095145.1"/>
    <property type="molecule type" value="Genomic_DNA"/>
</dbReference>
<proteinExistence type="inferred from homology"/>
<dbReference type="SUPFAM" id="SSF56784">
    <property type="entry name" value="HAD-like"/>
    <property type="match status" value="1"/>
</dbReference>
<dbReference type="Pfam" id="PF00046">
    <property type="entry name" value="Homeodomain"/>
    <property type="match status" value="1"/>
</dbReference>
<evidence type="ECO:0000256" key="9">
    <source>
        <dbReference type="RuleBase" id="RU000682"/>
    </source>
</evidence>
<comment type="similarity">
    <text evidence="7 10">Belongs to the HD-ZIP homeobox family. Class I subfamily.</text>
</comment>
<dbReference type="PANTHER" id="PTHR24326">
    <property type="entry name" value="HOMEOBOX-LEUCINE ZIPPER PROTEIN"/>
    <property type="match status" value="1"/>
</dbReference>
<evidence type="ECO:0000256" key="12">
    <source>
        <dbReference type="SAM" id="MobiDB-lite"/>
    </source>
</evidence>
<dbReference type="GO" id="GO:0005634">
    <property type="term" value="C:nucleus"/>
    <property type="evidence" value="ECO:0007669"/>
    <property type="project" value="UniProtKB-SubCell"/>
</dbReference>
<dbReference type="Pfam" id="PF03031">
    <property type="entry name" value="NIF"/>
    <property type="match status" value="1"/>
</dbReference>
<reference evidence="14" key="1">
    <citation type="submission" date="2021-01" db="EMBL/GenBank/DDBJ databases">
        <authorList>
            <consortium name="Genoscope - CEA"/>
            <person name="William W."/>
        </authorList>
    </citation>
    <scope>NUCLEOTIDE SEQUENCE</scope>
</reference>
<dbReference type="PROSITE" id="PS00027">
    <property type="entry name" value="HOMEOBOX_1"/>
    <property type="match status" value="1"/>
</dbReference>
<feature type="DNA-binding region" description="Homeobox" evidence="8">
    <location>
        <begin position="247"/>
        <end position="306"/>
    </location>
</feature>
<organism evidence="14">
    <name type="scientific">Brassica napus</name>
    <name type="common">Rape</name>
    <dbReference type="NCBI Taxonomy" id="3708"/>
    <lineage>
        <taxon>Eukaryota</taxon>
        <taxon>Viridiplantae</taxon>
        <taxon>Streptophyta</taxon>
        <taxon>Embryophyta</taxon>
        <taxon>Tracheophyta</taxon>
        <taxon>Spermatophyta</taxon>
        <taxon>Magnoliopsida</taxon>
        <taxon>eudicotyledons</taxon>
        <taxon>Gunneridae</taxon>
        <taxon>Pentapetalae</taxon>
        <taxon>rosids</taxon>
        <taxon>malvids</taxon>
        <taxon>Brassicales</taxon>
        <taxon>Brassicaceae</taxon>
        <taxon>Brassiceae</taxon>
        <taxon>Brassica</taxon>
    </lineage>
</organism>
<dbReference type="InterPro" id="IPR036412">
    <property type="entry name" value="HAD-like_sf"/>
</dbReference>
<feature type="region of interest" description="Disordered" evidence="12">
    <location>
        <begin position="1"/>
        <end position="26"/>
    </location>
</feature>
<evidence type="ECO:0000313" key="14">
    <source>
        <dbReference type="EMBL" id="CAF2095145.1"/>
    </source>
</evidence>
<dbReference type="InterPro" id="IPR045224">
    <property type="entry name" value="HDZip_class_I_plant"/>
</dbReference>
<dbReference type="CDD" id="cd00086">
    <property type="entry name" value="homeodomain"/>
    <property type="match status" value="1"/>
</dbReference>
<dbReference type="SUPFAM" id="SSF46689">
    <property type="entry name" value="Homeodomain-like"/>
    <property type="match status" value="1"/>
</dbReference>
<dbReference type="SMART" id="SM00389">
    <property type="entry name" value="HOX"/>
    <property type="match status" value="1"/>
</dbReference>
<comment type="subcellular location">
    <subcellularLocation>
        <location evidence="1 8 9">Nucleus</location>
    </subcellularLocation>
</comment>
<evidence type="ECO:0000256" key="5">
    <source>
        <dbReference type="ARBA" id="ARBA00023163"/>
    </source>
</evidence>
<keyword evidence="4 8" id="KW-0371">Homeobox</keyword>